<organism evidence="1 2">
    <name type="scientific">Alicyclobacillus cellulosilyticus</name>
    <dbReference type="NCBI Taxonomy" id="1003997"/>
    <lineage>
        <taxon>Bacteria</taxon>
        <taxon>Bacillati</taxon>
        <taxon>Bacillota</taxon>
        <taxon>Bacilli</taxon>
        <taxon>Bacillales</taxon>
        <taxon>Alicyclobacillaceae</taxon>
        <taxon>Alicyclobacillus</taxon>
    </lineage>
</organism>
<proteinExistence type="predicted"/>
<reference evidence="1" key="2">
    <citation type="submission" date="2020-09" db="EMBL/GenBank/DDBJ databases">
        <authorList>
            <person name="Sun Q."/>
            <person name="Ohkuma M."/>
        </authorList>
    </citation>
    <scope>NUCLEOTIDE SEQUENCE</scope>
    <source>
        <strain evidence="1">JCM 18487</strain>
    </source>
</reference>
<sequence length="227" mass="26210">MAEKNRQYSIRLRNGEQEIEVHHDPEFISNVWSQLFQGVSNIFSTKPIQEQSQGKLLSVGTEKAVASLPENSHQDIKREEVIGAEREENALPKNFVKHKRKFTRIKKVEQEEIQKLIAARFEEDQVYQQLVDTYTDVETRALIVLYIADQYSKIKGLSAVQAANILKERFKQSVNRSTIQMTLDRKSIPSKLVIKEESKYRIMKPGIEKVKELLNAFHGDAENKIGQ</sequence>
<comment type="caution">
    <text evidence="1">The sequence shown here is derived from an EMBL/GenBank/DDBJ whole genome shotgun (WGS) entry which is preliminary data.</text>
</comment>
<gene>
    <name evidence="1" type="ORF">GCM10010885_24650</name>
</gene>
<accession>A0A917KJP1</accession>
<protein>
    <submittedName>
        <fullName evidence="1">Uncharacterized protein</fullName>
    </submittedName>
</protein>
<name>A0A917KJP1_9BACL</name>
<evidence type="ECO:0000313" key="1">
    <source>
        <dbReference type="EMBL" id="GGJ14454.1"/>
    </source>
</evidence>
<dbReference type="AlphaFoldDB" id="A0A917KJP1"/>
<dbReference type="EMBL" id="BMOY01000077">
    <property type="protein sequence ID" value="GGJ14454.1"/>
    <property type="molecule type" value="Genomic_DNA"/>
</dbReference>
<keyword evidence="2" id="KW-1185">Reference proteome</keyword>
<evidence type="ECO:0000313" key="2">
    <source>
        <dbReference type="Proteomes" id="UP000637695"/>
    </source>
</evidence>
<dbReference type="RefSeq" id="WP_188883499.1">
    <property type="nucleotide sequence ID" value="NZ_BMOY01000077.1"/>
</dbReference>
<dbReference type="Proteomes" id="UP000637695">
    <property type="component" value="Unassembled WGS sequence"/>
</dbReference>
<reference evidence="1" key="1">
    <citation type="journal article" date="2014" name="Int. J. Syst. Evol. Microbiol.">
        <title>Complete genome sequence of Corynebacterium casei LMG S-19264T (=DSM 44701T), isolated from a smear-ripened cheese.</title>
        <authorList>
            <consortium name="US DOE Joint Genome Institute (JGI-PGF)"/>
            <person name="Walter F."/>
            <person name="Albersmeier A."/>
            <person name="Kalinowski J."/>
            <person name="Ruckert C."/>
        </authorList>
    </citation>
    <scope>NUCLEOTIDE SEQUENCE</scope>
    <source>
        <strain evidence="1">JCM 18487</strain>
    </source>
</reference>